<comment type="caution">
    <text evidence="2">The sequence shown here is derived from an EMBL/GenBank/DDBJ whole genome shotgun (WGS) entry which is preliminary data.</text>
</comment>
<name>A0A5B7I7I8_PORTR</name>
<dbReference type="OrthoDB" id="202764at2759"/>
<sequence>MFSQWNGRARGGGGGNGWAEGNYNSSGINNKMWGRDGEERRKGWSRDPKGGGWVREIPGGGSTSNLSNANLTNNLRNRPRSNSSVPSLVCHDNDHGGSVSPIGNQRGSSASPRTPHSKGFWVQEPDEYHSRWVPTKTPDSEGCNTPLTWPPGGGSSSPRAVCLSQPSSPHRAPATPPPLGCSAPSQPKVYKSHATWVSTPSARRAWRAVGLGGWVVMRSGVVWGRVCARCQSDDQTQGTREGARRAKQDSASRVKDAAKISGSRQPLGR</sequence>
<keyword evidence="3" id="KW-1185">Reference proteome</keyword>
<evidence type="ECO:0000256" key="1">
    <source>
        <dbReference type="SAM" id="MobiDB-lite"/>
    </source>
</evidence>
<proteinExistence type="predicted"/>
<reference evidence="2 3" key="1">
    <citation type="submission" date="2019-05" db="EMBL/GenBank/DDBJ databases">
        <title>Another draft genome of Portunus trituberculatus and its Hox gene families provides insights of decapod evolution.</title>
        <authorList>
            <person name="Jeong J.-H."/>
            <person name="Song I."/>
            <person name="Kim S."/>
            <person name="Choi T."/>
            <person name="Kim D."/>
            <person name="Ryu S."/>
            <person name="Kim W."/>
        </authorList>
    </citation>
    <scope>NUCLEOTIDE SEQUENCE [LARGE SCALE GENOMIC DNA]</scope>
    <source>
        <tissue evidence="2">Muscle</tissue>
    </source>
</reference>
<feature type="compositionally biased region" description="Polar residues" evidence="1">
    <location>
        <begin position="101"/>
        <end position="114"/>
    </location>
</feature>
<evidence type="ECO:0000313" key="2">
    <source>
        <dbReference type="EMBL" id="MPC77457.1"/>
    </source>
</evidence>
<dbReference type="EMBL" id="VSRR010045910">
    <property type="protein sequence ID" value="MPC77457.1"/>
    <property type="molecule type" value="Genomic_DNA"/>
</dbReference>
<dbReference type="AlphaFoldDB" id="A0A5B7I7I8"/>
<evidence type="ECO:0000313" key="3">
    <source>
        <dbReference type="Proteomes" id="UP000324222"/>
    </source>
</evidence>
<feature type="compositionally biased region" description="Basic and acidic residues" evidence="1">
    <location>
        <begin position="33"/>
        <end position="49"/>
    </location>
</feature>
<dbReference type="Proteomes" id="UP000324222">
    <property type="component" value="Unassembled WGS sequence"/>
</dbReference>
<gene>
    <name evidence="2" type="ORF">E2C01_071911</name>
</gene>
<organism evidence="2 3">
    <name type="scientific">Portunus trituberculatus</name>
    <name type="common">Swimming crab</name>
    <name type="synonym">Neptunus trituberculatus</name>
    <dbReference type="NCBI Taxonomy" id="210409"/>
    <lineage>
        <taxon>Eukaryota</taxon>
        <taxon>Metazoa</taxon>
        <taxon>Ecdysozoa</taxon>
        <taxon>Arthropoda</taxon>
        <taxon>Crustacea</taxon>
        <taxon>Multicrustacea</taxon>
        <taxon>Malacostraca</taxon>
        <taxon>Eumalacostraca</taxon>
        <taxon>Eucarida</taxon>
        <taxon>Decapoda</taxon>
        <taxon>Pleocyemata</taxon>
        <taxon>Brachyura</taxon>
        <taxon>Eubrachyura</taxon>
        <taxon>Portunoidea</taxon>
        <taxon>Portunidae</taxon>
        <taxon>Portuninae</taxon>
        <taxon>Portunus</taxon>
    </lineage>
</organism>
<feature type="region of interest" description="Disordered" evidence="1">
    <location>
        <begin position="1"/>
        <end position="187"/>
    </location>
</feature>
<feature type="region of interest" description="Disordered" evidence="1">
    <location>
        <begin position="232"/>
        <end position="269"/>
    </location>
</feature>
<feature type="compositionally biased region" description="Basic and acidic residues" evidence="1">
    <location>
        <begin position="241"/>
        <end position="258"/>
    </location>
</feature>
<feature type="compositionally biased region" description="Low complexity" evidence="1">
    <location>
        <begin position="63"/>
        <end position="89"/>
    </location>
</feature>
<accession>A0A5B7I7I8</accession>
<protein>
    <submittedName>
        <fullName evidence="2">Uncharacterized protein</fullName>
    </submittedName>
</protein>
<feature type="compositionally biased region" description="Gly residues" evidence="1">
    <location>
        <begin position="50"/>
        <end position="62"/>
    </location>
</feature>
<feature type="compositionally biased region" description="Gly residues" evidence="1">
    <location>
        <begin position="9"/>
        <end position="18"/>
    </location>
</feature>